<dbReference type="InterPro" id="IPR050114">
    <property type="entry name" value="UPF0173_UPF0282_UlaG_hydrolase"/>
</dbReference>
<dbReference type="EMBL" id="DXBY01000249">
    <property type="protein sequence ID" value="HIZ36991.1"/>
    <property type="molecule type" value="Genomic_DNA"/>
</dbReference>
<reference evidence="1" key="1">
    <citation type="journal article" date="2021" name="PeerJ">
        <title>Extensive microbial diversity within the chicken gut microbiome revealed by metagenomics and culture.</title>
        <authorList>
            <person name="Gilroy R."/>
            <person name="Ravi A."/>
            <person name="Getino M."/>
            <person name="Pursley I."/>
            <person name="Horton D.L."/>
            <person name="Alikhan N.F."/>
            <person name="Baker D."/>
            <person name="Gharbi K."/>
            <person name="Hall N."/>
            <person name="Watson M."/>
            <person name="Adriaenssens E.M."/>
            <person name="Foster-Nyarko E."/>
            <person name="Jarju S."/>
            <person name="Secka A."/>
            <person name="Antonio M."/>
            <person name="Oren A."/>
            <person name="Chaudhuri R.R."/>
            <person name="La Ragione R."/>
            <person name="Hildebrand F."/>
            <person name="Pallen M.J."/>
        </authorList>
    </citation>
    <scope>NUCLEOTIDE SEQUENCE</scope>
    <source>
        <strain evidence="1">ChiGjej4B4-7305</strain>
    </source>
</reference>
<reference evidence="1" key="2">
    <citation type="submission" date="2021-04" db="EMBL/GenBank/DDBJ databases">
        <authorList>
            <person name="Gilroy R."/>
        </authorList>
    </citation>
    <scope>NUCLEOTIDE SEQUENCE</scope>
    <source>
        <strain evidence="1">ChiGjej4B4-7305</strain>
    </source>
</reference>
<feature type="non-terminal residue" evidence="1">
    <location>
        <position position="140"/>
    </location>
</feature>
<dbReference type="SUPFAM" id="SSF56281">
    <property type="entry name" value="Metallo-hydrolase/oxidoreductase"/>
    <property type="match status" value="1"/>
</dbReference>
<organism evidence="1 2">
    <name type="scientific">Candidatus Ruania gallistercoris</name>
    <dbReference type="NCBI Taxonomy" id="2838746"/>
    <lineage>
        <taxon>Bacteria</taxon>
        <taxon>Bacillati</taxon>
        <taxon>Actinomycetota</taxon>
        <taxon>Actinomycetes</taxon>
        <taxon>Micrococcales</taxon>
        <taxon>Ruaniaceae</taxon>
        <taxon>Ruania</taxon>
    </lineage>
</organism>
<dbReference type="InterPro" id="IPR036866">
    <property type="entry name" value="RibonucZ/Hydroxyglut_hydro"/>
</dbReference>
<dbReference type="Proteomes" id="UP000824037">
    <property type="component" value="Unassembled WGS sequence"/>
</dbReference>
<comment type="caution">
    <text evidence="1">The sequence shown here is derived from an EMBL/GenBank/DDBJ whole genome shotgun (WGS) entry which is preliminary data.</text>
</comment>
<gene>
    <name evidence="1" type="ORF">H9815_14555</name>
</gene>
<proteinExistence type="predicted"/>
<sequence>MTVPSFRLIKHAHACVELQRDQQRILVDPGELGEAPELAGCTAVLVSHGHFDHAGRDLLERAVAAGVPVFGPSDLAAVVSSHTLATGLTVLAPGDRRRIGGFEVEVVGGRHAPVHPERPGPENLGFLIDGRVLISGDEHP</sequence>
<dbReference type="Pfam" id="PF13483">
    <property type="entry name" value="Lactamase_B_3"/>
    <property type="match status" value="1"/>
</dbReference>
<protein>
    <submittedName>
        <fullName evidence="1">MBL fold metallo-hydrolase</fullName>
    </submittedName>
</protein>
<dbReference type="Gene3D" id="3.60.15.10">
    <property type="entry name" value="Ribonuclease Z/Hydroxyacylglutathione hydrolase-like"/>
    <property type="match status" value="1"/>
</dbReference>
<evidence type="ECO:0000313" key="2">
    <source>
        <dbReference type="Proteomes" id="UP000824037"/>
    </source>
</evidence>
<name>A0A9D2EGL7_9MICO</name>
<dbReference type="AlphaFoldDB" id="A0A9D2EGL7"/>
<dbReference type="PANTHER" id="PTHR43546">
    <property type="entry name" value="UPF0173 METAL-DEPENDENT HYDROLASE MJ1163-RELATED"/>
    <property type="match status" value="1"/>
</dbReference>
<dbReference type="PANTHER" id="PTHR43546:SF3">
    <property type="entry name" value="UPF0173 METAL-DEPENDENT HYDROLASE MJ1163"/>
    <property type="match status" value="1"/>
</dbReference>
<evidence type="ECO:0000313" key="1">
    <source>
        <dbReference type="EMBL" id="HIZ36991.1"/>
    </source>
</evidence>
<accession>A0A9D2EGL7</accession>